<dbReference type="Proteomes" id="UP001629744">
    <property type="component" value="Unassembled WGS sequence"/>
</dbReference>
<gene>
    <name evidence="1" type="ORF">ABEU19_003763</name>
</gene>
<dbReference type="RefSeq" id="WP_348603031.1">
    <property type="nucleotide sequence ID" value="NZ_CP157276.1"/>
</dbReference>
<evidence type="ECO:0008006" key="3">
    <source>
        <dbReference type="Google" id="ProtNLM"/>
    </source>
</evidence>
<dbReference type="InterPro" id="IPR019734">
    <property type="entry name" value="TPR_rpt"/>
</dbReference>
<proteinExistence type="predicted"/>
<organism evidence="1 2">
    <name type="scientific">Prescottella soli</name>
    <dbReference type="NCBI Taxonomy" id="1543852"/>
    <lineage>
        <taxon>Bacteria</taxon>
        <taxon>Bacillati</taxon>
        <taxon>Actinomycetota</taxon>
        <taxon>Actinomycetes</taxon>
        <taxon>Mycobacteriales</taxon>
        <taxon>Nocardiaceae</taxon>
        <taxon>Prescottella</taxon>
    </lineage>
</organism>
<evidence type="ECO:0000313" key="1">
    <source>
        <dbReference type="EMBL" id="MFM1730237.1"/>
    </source>
</evidence>
<reference evidence="1 2" key="1">
    <citation type="submission" date="2023-11" db="EMBL/GenBank/DDBJ databases">
        <authorList>
            <person name="Val-Calvo J."/>
            <person name="Scortti M."/>
            <person name="Vazquez-Boland J."/>
        </authorList>
    </citation>
    <scope>NUCLEOTIDE SEQUENCE [LARGE SCALE GENOMIC DNA]</scope>
    <source>
        <strain evidence="1 2">DSM 46662</strain>
    </source>
</reference>
<dbReference type="SMART" id="SM00028">
    <property type="entry name" value="TPR"/>
    <property type="match status" value="3"/>
</dbReference>
<comment type="caution">
    <text evidence="1">The sequence shown here is derived from an EMBL/GenBank/DDBJ whole genome shotgun (WGS) entry which is preliminary data.</text>
</comment>
<dbReference type="EMBL" id="JBDLNU010000004">
    <property type="protein sequence ID" value="MFM1730237.1"/>
    <property type="molecule type" value="Genomic_DNA"/>
</dbReference>
<dbReference type="InterPro" id="IPR011990">
    <property type="entry name" value="TPR-like_helical_dom_sf"/>
</dbReference>
<evidence type="ECO:0000313" key="2">
    <source>
        <dbReference type="Proteomes" id="UP001629744"/>
    </source>
</evidence>
<accession>A0ABW9FXU0</accession>
<dbReference type="Gene3D" id="1.25.40.10">
    <property type="entry name" value="Tetratricopeptide repeat domain"/>
    <property type="match status" value="2"/>
</dbReference>
<sequence length="896" mass="97617">MLRCQFSIHVTLVDRELAAVGDARKGPKMVRDAVRRAREMLAAGDQEHAHRILALTLNAHRHAADDGEAIAVAQATGMLVRLEVPFEPRDAVERRIARMAELTGGFDADAVREARALAELEAIEWVHQHEPEDAIVLVDVLRAAESFAERHGGNDQPLGVRQARAEAMYTAEILRGHLSQDRGRVAVGLETLALTLTSESDERLSLLRVAALHRAAEIRYDSGDDPESAIALMHRVVAEAESLPSARAILHAASLRLVDDEIGRGVPATTAIAHGLRALSLPIEPDFDTVTEQARYLDRVLDRLPDADRELAAVAHTTALVDRYATCPSEPAREAILWWVFGRVGEHGAETPADHQVLAHTDHAFAADTSAATAAARVRVASRLAEVTSRLGNPEGAVRLYERLDVRFAGHEHDASLVVPLALAMVDRALRLTDIGRRDDALATLALVPSRFAAATDVPGVGAAIVQAMYWQGRLLREAGNLVESRRVINETVDRAASDTDADARMWAANALFSVWQSPGLEPAEIDGALRRFADLFVDDSDVRICRLDARRRLVQATRAAERGERQVADTLLRGLETTHGDSDDPDIRDTVALAVENQRILAISSPTDGVPASAGEARYRELRERLYRADSAIDEGRHADAEALLSAIAAETGADPDPNVVMLGLAALDVLGGLLLEAGRWEELVDVARRAALRRPDLDTRARRVQARGHLRLGIALGRLGEQRAAIEAYEALERLSDGSSDGDIVTAREVAAYNRAVLIDDLGDPVAALTAYDHALRIHDLSVDSPERRLRRIKCLRNKALLLTGLGRIHETAAAHRMILDIAGMSPDAAIAERARRSAFDLAACYTQLGRHRAASDLYSWMRAAHHLGFARDELASIKSAAKKAARSSRRTHK</sequence>
<name>A0ABW9FXU0_9NOCA</name>
<protein>
    <recommendedName>
        <fullName evidence="3">Tetratricopeptide repeat protein</fullName>
    </recommendedName>
</protein>
<dbReference type="SUPFAM" id="SSF48452">
    <property type="entry name" value="TPR-like"/>
    <property type="match status" value="1"/>
</dbReference>
<keyword evidence="2" id="KW-1185">Reference proteome</keyword>